<feature type="binding site" description="axial binding residue" evidence="13">
    <location>
        <position position="47"/>
    </location>
    <ligand>
        <name>heme c</name>
        <dbReference type="ChEBI" id="CHEBI:61717"/>
        <label>1</label>
    </ligand>
    <ligandPart>
        <name>Fe</name>
        <dbReference type="ChEBI" id="CHEBI:18248"/>
    </ligandPart>
</feature>
<feature type="binding site" description="covalent" evidence="12">
    <location>
        <position position="194"/>
    </location>
    <ligand>
        <name>heme c</name>
        <dbReference type="ChEBI" id="CHEBI:61717"/>
        <label>2</label>
    </ligand>
</feature>
<gene>
    <name evidence="16" type="ORF">GWA01_15350</name>
</gene>
<comment type="cofactor">
    <cofactor evidence="12">
        <name>heme c</name>
        <dbReference type="ChEBI" id="CHEBI:61717"/>
    </cofactor>
    <text evidence="12">Binds 3 heme c groups covalently per subunit.</text>
</comment>
<feature type="domain" description="Cytochrome c" evidence="15">
    <location>
        <begin position="29"/>
        <end position="132"/>
    </location>
</feature>
<evidence type="ECO:0000256" key="5">
    <source>
        <dbReference type="ARBA" id="ARBA00022660"/>
    </source>
</evidence>
<dbReference type="InterPro" id="IPR014353">
    <property type="entry name" value="Membr-bd_ADH_cyt_c"/>
</dbReference>
<keyword evidence="5" id="KW-0679">Respiratory chain</keyword>
<dbReference type="GO" id="GO:0005886">
    <property type="term" value="C:plasma membrane"/>
    <property type="evidence" value="ECO:0007669"/>
    <property type="project" value="UniProtKB-SubCell"/>
</dbReference>
<keyword evidence="7 14" id="KW-0732">Signal</keyword>
<feature type="domain" description="Cytochrome c" evidence="15">
    <location>
        <begin position="179"/>
        <end position="294"/>
    </location>
</feature>
<dbReference type="Pfam" id="PF00034">
    <property type="entry name" value="Cytochrom_C"/>
    <property type="match status" value="2"/>
</dbReference>
<evidence type="ECO:0000256" key="2">
    <source>
        <dbReference type="ARBA" id="ARBA00022448"/>
    </source>
</evidence>
<evidence type="ECO:0000259" key="15">
    <source>
        <dbReference type="PROSITE" id="PS51007"/>
    </source>
</evidence>
<sequence>MRRLLSYVPVLAALTLGSTPAFAQTDRDALIKEGRYVAAASDCVACHTAPGRPAYSGGIAFTLPIGTIYSTNITPDPNHGIGKYSETDFARAIRQGIRPDGSTLYPAMPFPSYARLTDHDIHALYAYFHDAVKAEPLAAPENKVSWPLSMRFPLTLWRWAFAPAPSAARNTTLHQFSDPTLTRGAYLVEGPGHCGACHSPRGISMQEKGLTAADGSSFLSGGAAIDGWVPPSLRQENRTGLGRWNEDDIVLFLKTGRNRQGESFGGMSDAIKHGTQHLSEGDLHAMAKYLLVLKPADTKQADWVYNTQTASSLHKADFSERGAKIYIDNCAACHRTDGKGYAAVFPPLAGNPVLMGKDPASLVHIIQSGATLPGMEAAPSAITMPDFRNRLTDQQVADVVTFIRHAWGNNAPAISQEDVAALKKTMPERNLSNEAVPLN</sequence>
<evidence type="ECO:0000256" key="14">
    <source>
        <dbReference type="SAM" id="SignalP"/>
    </source>
</evidence>
<evidence type="ECO:0000256" key="10">
    <source>
        <dbReference type="ARBA" id="ARBA00023004"/>
    </source>
</evidence>
<keyword evidence="11" id="KW-0472">Membrane</keyword>
<dbReference type="Gene3D" id="1.10.760.10">
    <property type="entry name" value="Cytochrome c-like domain"/>
    <property type="match status" value="2"/>
</dbReference>
<accession>A0A511AZY1</accession>
<keyword evidence="3" id="KW-1003">Cell membrane</keyword>
<dbReference type="GO" id="GO:0005506">
    <property type="term" value="F:iron ion binding"/>
    <property type="evidence" value="ECO:0007669"/>
    <property type="project" value="InterPro"/>
</dbReference>
<dbReference type="EMBL" id="BJUZ01000002">
    <property type="protein sequence ID" value="GEK93765.1"/>
    <property type="molecule type" value="Genomic_DNA"/>
</dbReference>
<keyword evidence="2" id="KW-0813">Transport</keyword>
<feature type="binding site" description="covalent" evidence="12">
    <location>
        <position position="330"/>
    </location>
    <ligand>
        <name>heme c</name>
        <dbReference type="ChEBI" id="CHEBI:61717"/>
        <label>3</label>
    </ligand>
</feature>
<reference evidence="16 17" key="1">
    <citation type="submission" date="2019-07" db="EMBL/GenBank/DDBJ databases">
        <title>Whole genome shotgun sequence of Gluconobacter wancherniae NBRC 103581.</title>
        <authorList>
            <person name="Hosoyama A."/>
            <person name="Uohara A."/>
            <person name="Ohji S."/>
            <person name="Ichikawa N."/>
        </authorList>
    </citation>
    <scope>NUCLEOTIDE SEQUENCE [LARGE SCALE GENOMIC DNA]</scope>
    <source>
        <strain evidence="16 17">NBRC 103581</strain>
    </source>
</reference>
<feature type="signal peptide" evidence="14">
    <location>
        <begin position="1"/>
        <end position="23"/>
    </location>
</feature>
<feature type="binding site" description="axial binding residue" evidence="13">
    <location>
        <position position="198"/>
    </location>
    <ligand>
        <name>heme c</name>
        <dbReference type="ChEBI" id="CHEBI:61717"/>
        <label>2</label>
    </ligand>
    <ligandPart>
        <name>Fe</name>
        <dbReference type="ChEBI" id="CHEBI:18248"/>
    </ligandPart>
</feature>
<protein>
    <submittedName>
        <fullName evidence="16">Cytochrome c</fullName>
    </submittedName>
</protein>
<name>A0A511AZY1_9PROT</name>
<dbReference type="PRINTS" id="PR00605">
    <property type="entry name" value="CYTCHROMECIC"/>
</dbReference>
<organism evidence="16 17">
    <name type="scientific">Gluconobacter wancherniae NBRC 103581</name>
    <dbReference type="NCBI Taxonomy" id="656744"/>
    <lineage>
        <taxon>Bacteria</taxon>
        <taxon>Pseudomonadati</taxon>
        <taxon>Pseudomonadota</taxon>
        <taxon>Alphaproteobacteria</taxon>
        <taxon>Acetobacterales</taxon>
        <taxon>Acetobacteraceae</taxon>
        <taxon>Gluconobacter</taxon>
    </lineage>
</organism>
<evidence type="ECO:0000313" key="17">
    <source>
        <dbReference type="Proteomes" id="UP000321230"/>
    </source>
</evidence>
<feature type="binding site" description="covalent" evidence="12">
    <location>
        <position position="197"/>
    </location>
    <ligand>
        <name>heme c</name>
        <dbReference type="ChEBI" id="CHEBI:61717"/>
        <label>2</label>
    </ligand>
</feature>
<evidence type="ECO:0000256" key="1">
    <source>
        <dbReference type="ARBA" id="ARBA00004236"/>
    </source>
</evidence>
<dbReference type="InterPro" id="IPR051459">
    <property type="entry name" value="Cytochrome_c-type_DH"/>
</dbReference>
<evidence type="ECO:0000256" key="8">
    <source>
        <dbReference type="ARBA" id="ARBA00022737"/>
    </source>
</evidence>
<evidence type="ECO:0000256" key="6">
    <source>
        <dbReference type="ARBA" id="ARBA00022723"/>
    </source>
</evidence>
<evidence type="ECO:0000256" key="3">
    <source>
        <dbReference type="ARBA" id="ARBA00022475"/>
    </source>
</evidence>
<feature type="binding site" description="covalent" evidence="12">
    <location>
        <position position="46"/>
    </location>
    <ligand>
        <name>heme c</name>
        <dbReference type="ChEBI" id="CHEBI:61717"/>
        <label>1</label>
    </ligand>
</feature>
<keyword evidence="8" id="KW-0677">Repeat</keyword>
<dbReference type="OrthoDB" id="9811281at2"/>
<dbReference type="GO" id="GO:0020037">
    <property type="term" value="F:heme binding"/>
    <property type="evidence" value="ECO:0007669"/>
    <property type="project" value="InterPro"/>
</dbReference>
<feature type="domain" description="Cytochrome c" evidence="15">
    <location>
        <begin position="317"/>
        <end position="407"/>
    </location>
</feature>
<feature type="binding site" description="axial binding residue" evidence="13">
    <location>
        <position position="334"/>
    </location>
    <ligand>
        <name>heme c</name>
        <dbReference type="ChEBI" id="CHEBI:61717"/>
        <label>3</label>
    </ligand>
    <ligandPart>
        <name>Fe</name>
        <dbReference type="ChEBI" id="CHEBI:18248"/>
    </ligandPart>
</feature>
<evidence type="ECO:0000256" key="13">
    <source>
        <dbReference type="PIRSR" id="PIRSR000018-51"/>
    </source>
</evidence>
<dbReference type="GO" id="GO:0009055">
    <property type="term" value="F:electron transfer activity"/>
    <property type="evidence" value="ECO:0007669"/>
    <property type="project" value="InterPro"/>
</dbReference>
<feature type="chain" id="PRO_5021717030" evidence="14">
    <location>
        <begin position="24"/>
        <end position="439"/>
    </location>
</feature>
<dbReference type="InterPro" id="IPR036909">
    <property type="entry name" value="Cyt_c-like_dom_sf"/>
</dbReference>
<evidence type="ECO:0000256" key="12">
    <source>
        <dbReference type="PIRSR" id="PIRSR000018-50"/>
    </source>
</evidence>
<dbReference type="InterPro" id="IPR008168">
    <property type="entry name" value="Cyt_C_IC"/>
</dbReference>
<keyword evidence="6 13" id="KW-0479">Metal-binding</keyword>
<dbReference type="Proteomes" id="UP000321230">
    <property type="component" value="Unassembled WGS sequence"/>
</dbReference>
<dbReference type="PIRSF" id="PIRSF000018">
    <property type="entry name" value="Mb_ADH_cyt_c"/>
    <property type="match status" value="1"/>
</dbReference>
<dbReference type="PANTHER" id="PTHR35008:SF8">
    <property type="entry name" value="ALCOHOL DEHYDROGENASE CYTOCHROME C SUBUNIT"/>
    <property type="match status" value="1"/>
</dbReference>
<dbReference type="SUPFAM" id="SSF46626">
    <property type="entry name" value="Cytochrome c"/>
    <property type="match status" value="3"/>
</dbReference>
<evidence type="ECO:0000256" key="7">
    <source>
        <dbReference type="ARBA" id="ARBA00022729"/>
    </source>
</evidence>
<evidence type="ECO:0000313" key="16">
    <source>
        <dbReference type="EMBL" id="GEK93765.1"/>
    </source>
</evidence>
<comment type="subcellular location">
    <subcellularLocation>
        <location evidence="1">Cell membrane</location>
    </subcellularLocation>
</comment>
<keyword evidence="10 13" id="KW-0408">Iron</keyword>
<dbReference type="GO" id="GO:0016614">
    <property type="term" value="F:oxidoreductase activity, acting on CH-OH group of donors"/>
    <property type="evidence" value="ECO:0007669"/>
    <property type="project" value="InterPro"/>
</dbReference>
<dbReference type="RefSeq" id="WP_146795869.1">
    <property type="nucleotide sequence ID" value="NZ_BARC01000003.1"/>
</dbReference>
<evidence type="ECO:0000256" key="4">
    <source>
        <dbReference type="ARBA" id="ARBA00022617"/>
    </source>
</evidence>
<keyword evidence="4 12" id="KW-0349">Heme</keyword>
<keyword evidence="9" id="KW-0249">Electron transport</keyword>
<dbReference type="PANTHER" id="PTHR35008">
    <property type="entry name" value="BLL4482 PROTEIN-RELATED"/>
    <property type="match status" value="1"/>
</dbReference>
<proteinExistence type="predicted"/>
<dbReference type="AlphaFoldDB" id="A0A511AZY1"/>
<evidence type="ECO:0000256" key="11">
    <source>
        <dbReference type="ARBA" id="ARBA00023136"/>
    </source>
</evidence>
<feature type="binding site" description="covalent" evidence="12">
    <location>
        <position position="333"/>
    </location>
    <ligand>
        <name>heme c</name>
        <dbReference type="ChEBI" id="CHEBI:61717"/>
        <label>3</label>
    </ligand>
</feature>
<dbReference type="PROSITE" id="PS51007">
    <property type="entry name" value="CYTC"/>
    <property type="match status" value="3"/>
</dbReference>
<comment type="caution">
    <text evidence="16">The sequence shown here is derived from an EMBL/GenBank/DDBJ whole genome shotgun (WGS) entry which is preliminary data.</text>
</comment>
<feature type="binding site" description="covalent" evidence="12">
    <location>
        <position position="43"/>
    </location>
    <ligand>
        <name>heme c</name>
        <dbReference type="ChEBI" id="CHEBI:61717"/>
        <label>1</label>
    </ligand>
</feature>
<dbReference type="InterPro" id="IPR009056">
    <property type="entry name" value="Cyt_c-like_dom"/>
</dbReference>
<evidence type="ECO:0000256" key="9">
    <source>
        <dbReference type="ARBA" id="ARBA00022982"/>
    </source>
</evidence>
<keyword evidence="17" id="KW-1185">Reference proteome</keyword>